<dbReference type="PANTHER" id="PTHR43791">
    <property type="entry name" value="PERMEASE-RELATED"/>
    <property type="match status" value="1"/>
</dbReference>
<sequence length="445" mass="48059">MTQVIETALIRKVTLRLLPLLVALYTVAYIDRSAVGFAQLSMGADVGIGDAAFGLGAGLFFIAYFLFEVPSNVLMQKYGPRMWFVRILVTWGIITMAMALTQGPVSFYVLRFLLGVAEAGFYPGVIFYLTTWFPHRHRTKATGTFVISAPLAFIIMSPLAGWLLGVSGFGLSGWQWLFVVVGAAAVLMAIPTWKLLPEGPRQVKWLSKDESDWIEHELAKDKAERKQEDGKNPLRTLIDKRVLVFALLFFPSTVGVYGLSFWLPQVVDRFSTSTLQTGLLTDVPYLFALVGVLVTSRWAARHFKDNWVPLACLFVGAGLGMGASATFGSPAMQLASLSLAAFCVYSIAGVFWSLPSGVLAGATAAVAIAAINSFGNLGGFIGPYVVGLFTQATGTTEAGMYFLMVVLFLGALGTFAARRAVGRIQRSDDAVAATPRTDGADVTRV</sequence>
<dbReference type="Gene3D" id="1.20.1250.20">
    <property type="entry name" value="MFS general substrate transporter like domains"/>
    <property type="match status" value="2"/>
</dbReference>
<feature type="transmembrane region" description="Helical" evidence="6">
    <location>
        <begin position="398"/>
        <end position="417"/>
    </location>
</feature>
<dbReference type="PROSITE" id="PS50850">
    <property type="entry name" value="MFS"/>
    <property type="match status" value="1"/>
</dbReference>
<evidence type="ECO:0000256" key="1">
    <source>
        <dbReference type="ARBA" id="ARBA00004651"/>
    </source>
</evidence>
<keyword evidence="2" id="KW-0813">Transport</keyword>
<dbReference type="AlphaFoldDB" id="A0A1T5J2V0"/>
<proteinExistence type="predicted"/>
<feature type="transmembrane region" description="Helical" evidence="6">
    <location>
        <begin position="366"/>
        <end position="386"/>
    </location>
</feature>
<feature type="transmembrane region" description="Helical" evidence="6">
    <location>
        <begin position="107"/>
        <end position="129"/>
    </location>
</feature>
<feature type="transmembrane region" description="Helical" evidence="6">
    <location>
        <begin position="176"/>
        <end position="196"/>
    </location>
</feature>
<organism evidence="8 9">
    <name type="scientific">Krasilnikoviella flava</name>
    <dbReference type="NCBI Taxonomy" id="526729"/>
    <lineage>
        <taxon>Bacteria</taxon>
        <taxon>Bacillati</taxon>
        <taxon>Actinomycetota</taxon>
        <taxon>Actinomycetes</taxon>
        <taxon>Micrococcales</taxon>
        <taxon>Promicromonosporaceae</taxon>
        <taxon>Krasilnikoviella</taxon>
    </lineage>
</organism>
<comment type="subcellular location">
    <subcellularLocation>
        <location evidence="1">Cell membrane</location>
        <topology evidence="1">Multi-pass membrane protein</topology>
    </subcellularLocation>
</comment>
<dbReference type="EMBL" id="FUZQ01000002">
    <property type="protein sequence ID" value="SKC45775.1"/>
    <property type="molecule type" value="Genomic_DNA"/>
</dbReference>
<feature type="transmembrane region" description="Helical" evidence="6">
    <location>
        <begin position="307"/>
        <end position="328"/>
    </location>
</feature>
<dbReference type="GO" id="GO:0022857">
    <property type="term" value="F:transmembrane transporter activity"/>
    <property type="evidence" value="ECO:0007669"/>
    <property type="project" value="InterPro"/>
</dbReference>
<protein>
    <submittedName>
        <fullName evidence="8">Sugar phosphate permease</fullName>
    </submittedName>
</protein>
<dbReference type="InterPro" id="IPR036259">
    <property type="entry name" value="MFS_trans_sf"/>
</dbReference>
<feature type="transmembrane region" description="Helical" evidence="6">
    <location>
        <begin position="51"/>
        <end position="71"/>
    </location>
</feature>
<keyword evidence="3 6" id="KW-0812">Transmembrane</keyword>
<keyword evidence="9" id="KW-1185">Reference proteome</keyword>
<dbReference type="PANTHER" id="PTHR43791:SF36">
    <property type="entry name" value="TRANSPORTER, PUTATIVE (AFU_ORTHOLOGUE AFUA_6G08340)-RELATED"/>
    <property type="match status" value="1"/>
</dbReference>
<evidence type="ECO:0000313" key="9">
    <source>
        <dbReference type="Proteomes" id="UP000189777"/>
    </source>
</evidence>
<evidence type="ECO:0000256" key="3">
    <source>
        <dbReference type="ARBA" id="ARBA00022692"/>
    </source>
</evidence>
<evidence type="ECO:0000256" key="2">
    <source>
        <dbReference type="ARBA" id="ARBA00022448"/>
    </source>
</evidence>
<name>A0A1T5J2V0_9MICO</name>
<feature type="transmembrane region" description="Helical" evidence="6">
    <location>
        <begin position="141"/>
        <end position="164"/>
    </location>
</feature>
<accession>A0A1T5J2V0</accession>
<dbReference type="Proteomes" id="UP000189777">
    <property type="component" value="Unassembled WGS sequence"/>
</dbReference>
<feature type="transmembrane region" description="Helical" evidence="6">
    <location>
        <begin position="242"/>
        <end position="263"/>
    </location>
</feature>
<reference evidence="8 9" key="1">
    <citation type="submission" date="2017-02" db="EMBL/GenBank/DDBJ databases">
        <authorList>
            <person name="Peterson S.W."/>
        </authorList>
    </citation>
    <scope>NUCLEOTIDE SEQUENCE [LARGE SCALE GENOMIC DNA]</scope>
    <source>
        <strain evidence="8 9">DSM 21481</strain>
    </source>
</reference>
<dbReference type="FunFam" id="1.20.1250.20:FF:000018">
    <property type="entry name" value="MFS transporter permease"/>
    <property type="match status" value="1"/>
</dbReference>
<dbReference type="GO" id="GO:0005886">
    <property type="term" value="C:plasma membrane"/>
    <property type="evidence" value="ECO:0007669"/>
    <property type="project" value="UniProtKB-SubCell"/>
</dbReference>
<gene>
    <name evidence="8" type="ORF">SAMN04324258_0984</name>
</gene>
<dbReference type="InterPro" id="IPR020846">
    <property type="entry name" value="MFS_dom"/>
</dbReference>
<dbReference type="InterPro" id="IPR011701">
    <property type="entry name" value="MFS"/>
</dbReference>
<feature type="transmembrane region" description="Helical" evidence="6">
    <location>
        <begin position="13"/>
        <end position="31"/>
    </location>
</feature>
<dbReference type="SUPFAM" id="SSF103473">
    <property type="entry name" value="MFS general substrate transporter"/>
    <property type="match status" value="1"/>
</dbReference>
<evidence type="ECO:0000313" key="8">
    <source>
        <dbReference type="EMBL" id="SKC45775.1"/>
    </source>
</evidence>
<feature type="transmembrane region" description="Helical" evidence="6">
    <location>
        <begin position="83"/>
        <end position="101"/>
    </location>
</feature>
<keyword evidence="4 6" id="KW-1133">Transmembrane helix</keyword>
<feature type="transmembrane region" description="Helical" evidence="6">
    <location>
        <begin position="283"/>
        <end position="300"/>
    </location>
</feature>
<feature type="domain" description="Major facilitator superfamily (MFS) profile" evidence="7">
    <location>
        <begin position="17"/>
        <end position="422"/>
    </location>
</feature>
<evidence type="ECO:0000256" key="4">
    <source>
        <dbReference type="ARBA" id="ARBA00022989"/>
    </source>
</evidence>
<evidence type="ECO:0000259" key="7">
    <source>
        <dbReference type="PROSITE" id="PS50850"/>
    </source>
</evidence>
<keyword evidence="5 6" id="KW-0472">Membrane</keyword>
<evidence type="ECO:0000256" key="5">
    <source>
        <dbReference type="ARBA" id="ARBA00023136"/>
    </source>
</evidence>
<feature type="transmembrane region" description="Helical" evidence="6">
    <location>
        <begin position="334"/>
        <end position="354"/>
    </location>
</feature>
<evidence type="ECO:0000256" key="6">
    <source>
        <dbReference type="SAM" id="Phobius"/>
    </source>
</evidence>
<dbReference type="Pfam" id="PF07690">
    <property type="entry name" value="MFS_1"/>
    <property type="match status" value="1"/>
</dbReference>
<dbReference type="STRING" id="526729.SAMN04324258_0984"/>
<dbReference type="CDD" id="cd17319">
    <property type="entry name" value="MFS_ExuT_GudP_like"/>
    <property type="match status" value="1"/>
</dbReference>